<dbReference type="InterPro" id="IPR005467">
    <property type="entry name" value="His_kinase_dom"/>
</dbReference>
<dbReference type="PRINTS" id="PR00344">
    <property type="entry name" value="BCTRLSENSOR"/>
</dbReference>
<protein>
    <recommendedName>
        <fullName evidence="3">histidine kinase</fullName>
        <ecNumber evidence="3">2.7.13.3</ecNumber>
    </recommendedName>
</protein>
<comment type="subcellular location">
    <subcellularLocation>
        <location evidence="2">Membrane</location>
    </subcellularLocation>
</comment>
<dbReference type="Pfam" id="PF00512">
    <property type="entry name" value="HisKA"/>
    <property type="match status" value="1"/>
</dbReference>
<evidence type="ECO:0000256" key="7">
    <source>
        <dbReference type="ARBA" id="ARBA00023012"/>
    </source>
</evidence>
<evidence type="ECO:0000259" key="9">
    <source>
        <dbReference type="PROSITE" id="PS50109"/>
    </source>
</evidence>
<evidence type="ECO:0000256" key="2">
    <source>
        <dbReference type="ARBA" id="ARBA00004370"/>
    </source>
</evidence>
<dbReference type="Gene3D" id="1.10.287.130">
    <property type="match status" value="1"/>
</dbReference>
<comment type="caution">
    <text evidence="10">The sequence shown here is derived from an EMBL/GenBank/DDBJ whole genome shotgun (WGS) entry which is preliminary data.</text>
</comment>
<dbReference type="InterPro" id="IPR050351">
    <property type="entry name" value="BphY/WalK/GraS-like"/>
</dbReference>
<dbReference type="CDD" id="cd00075">
    <property type="entry name" value="HATPase"/>
    <property type="match status" value="1"/>
</dbReference>
<gene>
    <name evidence="10" type="ORF">J2Z42_002575</name>
</gene>
<organism evidence="10 11">
    <name type="scientific">Clostridium algifaecis</name>
    <dbReference type="NCBI Taxonomy" id="1472040"/>
    <lineage>
        <taxon>Bacteria</taxon>
        <taxon>Bacillati</taxon>
        <taxon>Bacillota</taxon>
        <taxon>Clostridia</taxon>
        <taxon>Eubacteriales</taxon>
        <taxon>Clostridiaceae</taxon>
        <taxon>Clostridium</taxon>
    </lineage>
</organism>
<dbReference type="EMBL" id="JAGGLM010000024">
    <property type="protein sequence ID" value="MBP2033862.1"/>
    <property type="molecule type" value="Genomic_DNA"/>
</dbReference>
<dbReference type="InterPro" id="IPR004358">
    <property type="entry name" value="Sig_transdc_His_kin-like_C"/>
</dbReference>
<evidence type="ECO:0000256" key="4">
    <source>
        <dbReference type="ARBA" id="ARBA00022553"/>
    </source>
</evidence>
<dbReference type="PANTHER" id="PTHR45453">
    <property type="entry name" value="PHOSPHATE REGULON SENSOR PROTEIN PHOR"/>
    <property type="match status" value="1"/>
</dbReference>
<dbReference type="InterPro" id="IPR036890">
    <property type="entry name" value="HATPase_C_sf"/>
</dbReference>
<dbReference type="PANTHER" id="PTHR45453:SF1">
    <property type="entry name" value="PHOSPHATE REGULON SENSOR PROTEIN PHOR"/>
    <property type="match status" value="1"/>
</dbReference>
<evidence type="ECO:0000256" key="5">
    <source>
        <dbReference type="ARBA" id="ARBA00022679"/>
    </source>
</evidence>
<dbReference type="SUPFAM" id="SSF55874">
    <property type="entry name" value="ATPase domain of HSP90 chaperone/DNA topoisomerase II/histidine kinase"/>
    <property type="match status" value="1"/>
</dbReference>
<dbReference type="Proteomes" id="UP001519307">
    <property type="component" value="Unassembled WGS sequence"/>
</dbReference>
<keyword evidence="4" id="KW-0597">Phosphoprotein</keyword>
<keyword evidence="8" id="KW-1133">Transmembrane helix</keyword>
<dbReference type="InterPro" id="IPR003594">
    <property type="entry name" value="HATPase_dom"/>
</dbReference>
<accession>A0ABS4KV16</accession>
<name>A0ABS4KV16_9CLOT</name>
<evidence type="ECO:0000256" key="6">
    <source>
        <dbReference type="ARBA" id="ARBA00022777"/>
    </source>
</evidence>
<evidence type="ECO:0000256" key="3">
    <source>
        <dbReference type="ARBA" id="ARBA00012438"/>
    </source>
</evidence>
<dbReference type="InterPro" id="IPR036097">
    <property type="entry name" value="HisK_dim/P_sf"/>
</dbReference>
<dbReference type="RefSeq" id="WP_209703115.1">
    <property type="nucleotide sequence ID" value="NZ_JAGGLM010000024.1"/>
</dbReference>
<dbReference type="SUPFAM" id="SSF47384">
    <property type="entry name" value="Homodimeric domain of signal transducing histidine kinase"/>
    <property type="match status" value="1"/>
</dbReference>
<feature type="transmembrane region" description="Helical" evidence="8">
    <location>
        <begin position="145"/>
        <end position="168"/>
    </location>
</feature>
<reference evidence="10 11" key="1">
    <citation type="submission" date="2021-03" db="EMBL/GenBank/DDBJ databases">
        <title>Genomic Encyclopedia of Type Strains, Phase IV (KMG-IV): sequencing the most valuable type-strain genomes for metagenomic binning, comparative biology and taxonomic classification.</title>
        <authorList>
            <person name="Goeker M."/>
        </authorList>
    </citation>
    <scope>NUCLEOTIDE SEQUENCE [LARGE SCALE GENOMIC DNA]</scope>
    <source>
        <strain evidence="10 11">DSM 28783</strain>
    </source>
</reference>
<proteinExistence type="predicted"/>
<feature type="transmembrane region" description="Helical" evidence="8">
    <location>
        <begin position="9"/>
        <end position="32"/>
    </location>
</feature>
<keyword evidence="7" id="KW-0902">Two-component regulatory system</keyword>
<evidence type="ECO:0000256" key="1">
    <source>
        <dbReference type="ARBA" id="ARBA00000085"/>
    </source>
</evidence>
<keyword evidence="5" id="KW-0808">Transferase</keyword>
<keyword evidence="11" id="KW-1185">Reference proteome</keyword>
<sequence length="404" mass="45150">MFRKLKIELVLTNLILTSLVLVTIFSGIYILMRGSLDHSAYMRMMKTAEIENIPPSEPPGKNPNPSDNFIVKIDQSNKIYEISTNSRLSKNQAETAVQNVLKSNKKRGNISYDNFTFRYIKEPKSYGSIIVLQDKSFDNRVLNSLIGISAIICLVSLILVFIISLFLANLSLKPIIKAWEKQKAFVADASHELRTPLSVITTNLDLVLDNGEETIESQGKWLGNIKLETKRMTKLIEDLLFIARSDAHKTSLLSSKFDLSSSIMKSIIPFEAIAVQHGIELKSDVLPDVNFLGNEGRINQLIVILIDNAIKHTPEGGIIEVKMAIIKNKIQISVSDTGEGIEEEYLDKIFERFYKVDKSRAKKDGHFGLGLSIAKTIVEEHKGNISVSSILGKGSVFKVIFPLN</sequence>
<dbReference type="PROSITE" id="PS50109">
    <property type="entry name" value="HIS_KIN"/>
    <property type="match status" value="1"/>
</dbReference>
<dbReference type="CDD" id="cd00082">
    <property type="entry name" value="HisKA"/>
    <property type="match status" value="1"/>
</dbReference>
<keyword evidence="6 10" id="KW-0418">Kinase</keyword>
<dbReference type="EC" id="2.7.13.3" evidence="3"/>
<dbReference type="SMART" id="SM00387">
    <property type="entry name" value="HATPase_c"/>
    <property type="match status" value="1"/>
</dbReference>
<keyword evidence="8" id="KW-0812">Transmembrane</keyword>
<evidence type="ECO:0000256" key="8">
    <source>
        <dbReference type="SAM" id="Phobius"/>
    </source>
</evidence>
<dbReference type="GO" id="GO:0016301">
    <property type="term" value="F:kinase activity"/>
    <property type="evidence" value="ECO:0007669"/>
    <property type="project" value="UniProtKB-KW"/>
</dbReference>
<dbReference type="Gene3D" id="3.30.565.10">
    <property type="entry name" value="Histidine kinase-like ATPase, C-terminal domain"/>
    <property type="match status" value="1"/>
</dbReference>
<dbReference type="Pfam" id="PF02518">
    <property type="entry name" value="HATPase_c"/>
    <property type="match status" value="1"/>
</dbReference>
<evidence type="ECO:0000313" key="11">
    <source>
        <dbReference type="Proteomes" id="UP001519307"/>
    </source>
</evidence>
<keyword evidence="8" id="KW-0472">Membrane</keyword>
<dbReference type="SMART" id="SM00388">
    <property type="entry name" value="HisKA"/>
    <property type="match status" value="1"/>
</dbReference>
<feature type="domain" description="Histidine kinase" evidence="9">
    <location>
        <begin position="188"/>
        <end position="404"/>
    </location>
</feature>
<comment type="catalytic activity">
    <reaction evidence="1">
        <text>ATP + protein L-histidine = ADP + protein N-phospho-L-histidine.</text>
        <dbReference type="EC" id="2.7.13.3"/>
    </reaction>
</comment>
<evidence type="ECO:0000313" key="10">
    <source>
        <dbReference type="EMBL" id="MBP2033862.1"/>
    </source>
</evidence>
<dbReference type="InterPro" id="IPR003661">
    <property type="entry name" value="HisK_dim/P_dom"/>
</dbReference>